<dbReference type="PANTHER" id="PTHR13887:SF47">
    <property type="entry name" value="CLPXP ADAPTER PROTEIN SPXH"/>
    <property type="match status" value="1"/>
</dbReference>
<evidence type="ECO:0000256" key="1">
    <source>
        <dbReference type="ARBA" id="ARBA00022490"/>
    </source>
</evidence>
<comment type="subcellular location">
    <subcellularLocation>
        <location evidence="2">Cytoplasm</location>
    </subcellularLocation>
</comment>
<sequence>MNPQEMLATCDDKQGVCGLNPGVSYPTKQLKPIEIYTFIDPLCSECWAIEPILKKLYLEYGAYFRIRVILAGKLKVWNACPSLVSTKKNKRFKEDPPGAKGMSCEGAVRFKADELEPYRASLAIKAAELQGPQAGTRFLRKLREYLFLEKLNITDEQVLINCARDAGLDLEAFTFDLHSPSSAKALQCDAKTTKEMDVESVPTFVFFNDNVEEEGMKVSGQYPYHVYVQILEEMLGFKPERAEPIGLEGFLKQHSFVATVECAAALDISEEEATKQLKLLKLQQKVEAVPYKYGTFWRYIKKE</sequence>
<dbReference type="Pfam" id="PF13743">
    <property type="entry name" value="Thioredoxin_5"/>
    <property type="match status" value="1"/>
</dbReference>
<dbReference type="InterPro" id="IPR046404">
    <property type="entry name" value="Adapter_SpxH"/>
</dbReference>
<comment type="caution">
    <text evidence="3">The sequence shown here is derived from an EMBL/GenBank/DDBJ whole genome shotgun (WGS) entry which is preliminary data.</text>
</comment>
<dbReference type="InterPro" id="IPR036249">
    <property type="entry name" value="Thioredoxin-like_sf"/>
</dbReference>
<dbReference type="HAMAP" id="MF_02245">
    <property type="entry name" value="Adapter_SpxH"/>
    <property type="match status" value="1"/>
</dbReference>
<comment type="subunit">
    <text evidence="2">Interacts with Spx.</text>
</comment>
<protein>
    <recommendedName>
        <fullName evidence="2">ClpXP adapter protein SpxH</fullName>
    </recommendedName>
</protein>
<name>A0ABU9VK07_9BACI</name>
<keyword evidence="4" id="KW-1185">Reference proteome</keyword>
<dbReference type="Gene3D" id="3.40.30.10">
    <property type="entry name" value="Glutaredoxin"/>
    <property type="match status" value="2"/>
</dbReference>
<dbReference type="Proteomes" id="UP001418796">
    <property type="component" value="Unassembled WGS sequence"/>
</dbReference>
<evidence type="ECO:0000256" key="2">
    <source>
        <dbReference type="HAMAP-Rule" id="MF_02245"/>
    </source>
</evidence>
<dbReference type="PANTHER" id="PTHR13887">
    <property type="entry name" value="GLUTATHIONE S-TRANSFERASE KAPPA"/>
    <property type="match status" value="1"/>
</dbReference>
<evidence type="ECO:0000313" key="3">
    <source>
        <dbReference type="EMBL" id="MEN0644169.1"/>
    </source>
</evidence>
<organism evidence="3 4">
    <name type="scientific">Alkalicoccobacillus gibsonii</name>
    <dbReference type="NCBI Taxonomy" id="79881"/>
    <lineage>
        <taxon>Bacteria</taxon>
        <taxon>Bacillati</taxon>
        <taxon>Bacillota</taxon>
        <taxon>Bacilli</taxon>
        <taxon>Bacillales</taxon>
        <taxon>Bacillaceae</taxon>
        <taxon>Alkalicoccobacillus</taxon>
    </lineage>
</organism>
<keyword evidence="1 2" id="KW-0963">Cytoplasm</keyword>
<gene>
    <name evidence="2" type="primary">spxH</name>
    <name evidence="3" type="ORF">MKY91_13540</name>
</gene>
<comment type="function">
    <text evidence="2">Adapter protein required for efficient degradation of Spx by ClpXP under non-stress conditions. Interaction with Spx stabilizes Spx and exposes the C-terminus of Spx for recognition and proteolysis by ClpXP.</text>
</comment>
<reference evidence="3 4" key="1">
    <citation type="submission" date="2024-03" db="EMBL/GenBank/DDBJ databases">
        <title>Bacilli Hybrid Assemblies.</title>
        <authorList>
            <person name="Kovac J."/>
        </authorList>
    </citation>
    <scope>NUCLEOTIDE SEQUENCE [LARGE SCALE GENOMIC DNA]</scope>
    <source>
        <strain evidence="3 4">FSL R7-0666</strain>
    </source>
</reference>
<evidence type="ECO:0000313" key="4">
    <source>
        <dbReference type="Proteomes" id="UP001418796"/>
    </source>
</evidence>
<dbReference type="CDD" id="cd03025">
    <property type="entry name" value="DsbA_FrnE_like"/>
    <property type="match status" value="1"/>
</dbReference>
<comment type="similarity">
    <text evidence="2">Belongs to the SpxH family.</text>
</comment>
<dbReference type="EMBL" id="JBCITK010000001">
    <property type="protein sequence ID" value="MEN0644169.1"/>
    <property type="molecule type" value="Genomic_DNA"/>
</dbReference>
<dbReference type="RefSeq" id="WP_343130933.1">
    <property type="nucleotide sequence ID" value="NZ_JBCITK010000001.1"/>
</dbReference>
<dbReference type="SUPFAM" id="SSF52833">
    <property type="entry name" value="Thioredoxin-like"/>
    <property type="match status" value="1"/>
</dbReference>
<accession>A0ABU9VK07</accession>
<proteinExistence type="inferred from homology"/>